<dbReference type="RefSeq" id="XP_007316446.1">
    <property type="nucleotide sequence ID" value="XM_007316384.1"/>
</dbReference>
<sequence length="82" mass="8542">MPFGQSGNGATSNVGTYNDVAGNQTNTHNDNSRNENCGNTNVNNNLAPSGDFSAQIAGHGVQAFGSADGSVKEREKAYLRSH</sequence>
<name>F8NRF4_SERL9</name>
<gene>
    <name evidence="2" type="ORF">SERLADRAFT_463156</name>
</gene>
<feature type="region of interest" description="Disordered" evidence="1">
    <location>
        <begin position="1"/>
        <end position="53"/>
    </location>
</feature>
<dbReference type="HOGENOM" id="CLU_2559707_0_0_1"/>
<protein>
    <submittedName>
        <fullName evidence="2">Uncharacterized protein</fullName>
    </submittedName>
</protein>
<dbReference type="EMBL" id="GL945432">
    <property type="protein sequence ID" value="EGO26273.1"/>
    <property type="molecule type" value="Genomic_DNA"/>
</dbReference>
<feature type="compositionally biased region" description="Polar residues" evidence="1">
    <location>
        <begin position="8"/>
        <end position="29"/>
    </location>
</feature>
<dbReference type="Proteomes" id="UP000008064">
    <property type="component" value="Unassembled WGS sequence"/>
</dbReference>
<evidence type="ECO:0000256" key="1">
    <source>
        <dbReference type="SAM" id="MobiDB-lite"/>
    </source>
</evidence>
<feature type="compositionally biased region" description="Low complexity" evidence="1">
    <location>
        <begin position="34"/>
        <end position="45"/>
    </location>
</feature>
<organism>
    <name type="scientific">Serpula lacrymans var. lacrymans (strain S7.9)</name>
    <name type="common">Dry rot fungus</name>
    <dbReference type="NCBI Taxonomy" id="578457"/>
    <lineage>
        <taxon>Eukaryota</taxon>
        <taxon>Fungi</taxon>
        <taxon>Dikarya</taxon>
        <taxon>Basidiomycota</taxon>
        <taxon>Agaricomycotina</taxon>
        <taxon>Agaricomycetes</taxon>
        <taxon>Agaricomycetidae</taxon>
        <taxon>Boletales</taxon>
        <taxon>Coniophorineae</taxon>
        <taxon>Serpulaceae</taxon>
        <taxon>Serpula</taxon>
    </lineage>
</organism>
<reference evidence="2" key="1">
    <citation type="submission" date="2011-04" db="EMBL/GenBank/DDBJ databases">
        <title>Evolution of plant cell wall degrading machinery underlies the functional diversity of forest fungi.</title>
        <authorList>
            <consortium name="US DOE Joint Genome Institute (JGI-PGF)"/>
            <person name="Eastwood D.C."/>
            <person name="Floudas D."/>
            <person name="Binder M."/>
            <person name="Majcherczyk A."/>
            <person name="Schneider P."/>
            <person name="Aerts A."/>
            <person name="Asiegbu F.O."/>
            <person name="Baker S.E."/>
            <person name="Barry K."/>
            <person name="Bendiksby M."/>
            <person name="Blumentritt M."/>
            <person name="Coutinho P.M."/>
            <person name="Cullen D."/>
            <person name="Cullen D."/>
            <person name="Gathman A."/>
            <person name="Goodell B."/>
            <person name="Henrissat B."/>
            <person name="Ihrmark K."/>
            <person name="Kauserud H."/>
            <person name="Kohler A."/>
            <person name="LaButti K."/>
            <person name="Lapidus A."/>
            <person name="Lavin J.L."/>
            <person name="Lee Y.-H."/>
            <person name="Lindquist E."/>
            <person name="Lilly W."/>
            <person name="Lucas S."/>
            <person name="Morin E."/>
            <person name="Murat C."/>
            <person name="Oguiza J.A."/>
            <person name="Park J."/>
            <person name="Pisabarro A.G."/>
            <person name="Riley R."/>
            <person name="Rosling A."/>
            <person name="Salamov A."/>
            <person name="Schmidt O."/>
            <person name="Schmutz J."/>
            <person name="Skrede I."/>
            <person name="Stenlid J."/>
            <person name="Wiebenga A."/>
            <person name="Xie X."/>
            <person name="Kues U."/>
            <person name="Hibbett D.S."/>
            <person name="Hoffmeister D."/>
            <person name="Hogberg N."/>
            <person name="Martin F."/>
            <person name="Grigoriev I.V."/>
            <person name="Watkinson S.C."/>
        </authorList>
    </citation>
    <scope>NUCLEOTIDE SEQUENCE</scope>
    <source>
        <strain evidence="2">S7.9</strain>
    </source>
</reference>
<accession>F8NRF4</accession>
<dbReference type="GeneID" id="18818503"/>
<evidence type="ECO:0000313" key="2">
    <source>
        <dbReference type="EMBL" id="EGO26273.1"/>
    </source>
</evidence>
<proteinExistence type="predicted"/>
<dbReference type="KEGG" id="sla:SERLADRAFT_463156"/>
<dbReference type="OrthoDB" id="3263429at2759"/>
<dbReference type="AlphaFoldDB" id="F8NRF4"/>